<sequence length="220" mass="23723">MTQWSSGHQQQPQYYAPPPPPPPRRNTVAVALIASLSLLVVLVVAIIVVIAVRRGDGSTATPAASAPTTRSGPVDTCLIGNWRQSQYGATMDLSSVSDGKNKPLGTVRVTGSGRLWRITADGRATEDFTSTRYSGRTDDGRGVDLTFTGTNEWTLKTQDGQLLFVSTGSTVELTITVDGKQAEKTRVEPHNNPQPYTCLPNSWKTQSLTDTTASAQYDRV</sequence>
<keyword evidence="2" id="KW-0472">Membrane</keyword>
<evidence type="ECO:0000313" key="4">
    <source>
        <dbReference type="Proteomes" id="UP000642070"/>
    </source>
</evidence>
<evidence type="ECO:0000256" key="2">
    <source>
        <dbReference type="SAM" id="Phobius"/>
    </source>
</evidence>
<dbReference type="Proteomes" id="UP000642070">
    <property type="component" value="Unassembled WGS sequence"/>
</dbReference>
<organism evidence="3 4">
    <name type="scientific">Dactylosporangium sucinum</name>
    <dbReference type="NCBI Taxonomy" id="1424081"/>
    <lineage>
        <taxon>Bacteria</taxon>
        <taxon>Bacillati</taxon>
        <taxon>Actinomycetota</taxon>
        <taxon>Actinomycetes</taxon>
        <taxon>Micromonosporales</taxon>
        <taxon>Micromonosporaceae</taxon>
        <taxon>Dactylosporangium</taxon>
    </lineage>
</organism>
<gene>
    <name evidence="3" type="ORF">GCM10007977_088720</name>
</gene>
<keyword evidence="2" id="KW-1133">Transmembrane helix</keyword>
<evidence type="ECO:0000313" key="3">
    <source>
        <dbReference type="EMBL" id="GGM73374.1"/>
    </source>
</evidence>
<dbReference type="AlphaFoldDB" id="A0A917X6B6"/>
<evidence type="ECO:0000256" key="1">
    <source>
        <dbReference type="SAM" id="MobiDB-lite"/>
    </source>
</evidence>
<keyword evidence="4" id="KW-1185">Reference proteome</keyword>
<feature type="region of interest" description="Disordered" evidence="1">
    <location>
        <begin position="1"/>
        <end position="22"/>
    </location>
</feature>
<dbReference type="EMBL" id="BMPI01000066">
    <property type="protein sequence ID" value="GGM73374.1"/>
    <property type="molecule type" value="Genomic_DNA"/>
</dbReference>
<keyword evidence="2" id="KW-0812">Transmembrane</keyword>
<feature type="transmembrane region" description="Helical" evidence="2">
    <location>
        <begin position="28"/>
        <end position="52"/>
    </location>
</feature>
<name>A0A917X6B6_9ACTN</name>
<reference evidence="3" key="1">
    <citation type="journal article" date="2014" name="Int. J. Syst. Evol. Microbiol.">
        <title>Complete genome sequence of Corynebacterium casei LMG S-19264T (=DSM 44701T), isolated from a smear-ripened cheese.</title>
        <authorList>
            <consortium name="US DOE Joint Genome Institute (JGI-PGF)"/>
            <person name="Walter F."/>
            <person name="Albersmeier A."/>
            <person name="Kalinowski J."/>
            <person name="Ruckert C."/>
        </authorList>
    </citation>
    <scope>NUCLEOTIDE SEQUENCE</scope>
    <source>
        <strain evidence="3">JCM 19831</strain>
    </source>
</reference>
<proteinExistence type="predicted"/>
<accession>A0A917X6B6</accession>
<dbReference type="RefSeq" id="WP_190256094.1">
    <property type="nucleotide sequence ID" value="NZ_BMPI01000066.1"/>
</dbReference>
<reference evidence="3" key="2">
    <citation type="submission" date="2020-09" db="EMBL/GenBank/DDBJ databases">
        <authorList>
            <person name="Sun Q."/>
            <person name="Ohkuma M."/>
        </authorList>
    </citation>
    <scope>NUCLEOTIDE SEQUENCE</scope>
    <source>
        <strain evidence="3">JCM 19831</strain>
    </source>
</reference>
<comment type="caution">
    <text evidence="3">The sequence shown here is derived from an EMBL/GenBank/DDBJ whole genome shotgun (WGS) entry which is preliminary data.</text>
</comment>
<protein>
    <submittedName>
        <fullName evidence="3">Uncharacterized protein</fullName>
    </submittedName>
</protein>